<evidence type="ECO:0000259" key="2">
    <source>
        <dbReference type="Pfam" id="PF09822"/>
    </source>
</evidence>
<dbReference type="SUPFAM" id="SSF52317">
    <property type="entry name" value="Class I glutamine amidotransferase-like"/>
    <property type="match status" value="1"/>
</dbReference>
<dbReference type="Pfam" id="PF23357">
    <property type="entry name" value="DUF7088"/>
    <property type="match status" value="1"/>
</dbReference>
<keyword evidence="1" id="KW-0472">Membrane</keyword>
<evidence type="ECO:0000256" key="1">
    <source>
        <dbReference type="SAM" id="Phobius"/>
    </source>
</evidence>
<dbReference type="AlphaFoldDB" id="A0A9D1CNR9"/>
<dbReference type="InterPro" id="IPR029062">
    <property type="entry name" value="Class_I_gatase-like"/>
</dbReference>
<keyword evidence="1" id="KW-0812">Transmembrane</keyword>
<dbReference type="Proteomes" id="UP000886796">
    <property type="component" value="Unassembled WGS sequence"/>
</dbReference>
<gene>
    <name evidence="4" type="ORF">IAB74_09155</name>
</gene>
<reference evidence="4" key="1">
    <citation type="submission" date="2020-10" db="EMBL/GenBank/DDBJ databases">
        <authorList>
            <person name="Gilroy R."/>
        </authorList>
    </citation>
    <scope>NUCLEOTIDE SEQUENCE</scope>
    <source>
        <strain evidence="4">13361</strain>
    </source>
</reference>
<dbReference type="InterPro" id="IPR055396">
    <property type="entry name" value="DUF7088"/>
</dbReference>
<sequence>MKDMKFKKPISSRLAMKGGSYSLAVTAIVLAILIVVNIFVSVMPANLTKLDISSSKLYSITSNTKAVVNNLQQDVTIYWVVQADKEDSVIENLLAKYDSPSDHIDVVKKNPDVFPTFTEQYTEEQVPNNSLIVESGERSRYISYDDIYLVDTNMYSYSYNTSFDGEGAITSAIDYVVTEDLPKMYVLEGHGEQDLPATFADSVEKENIEVSSLSLLTVDEIPEDADCIAMYAPQSVISQEEAQMLIEYTDNGGKLLVIAGPVEGAEFDNLNSVLSHYGVEVNDGIVVEGDRNYYAFGYPYVLMPSMENSEITDSLIEARYYPIFPLAYGLTVGDSSNGEVTALLNTSDASFSKVAGFELDTYEKEEGDIDGPFTVGVSIATAGDGQIVWFSASNFLDDRYNAFSSGANVDLTMNALSSLIGEREAMAIRSKSLNYNYLTISESTASTLKALMIGVFPLAYLGVGIVVILRKRRKQNEAV</sequence>
<keyword evidence="1" id="KW-1133">Transmembrane helix</keyword>
<evidence type="ECO:0000313" key="4">
    <source>
        <dbReference type="EMBL" id="HIQ68659.1"/>
    </source>
</evidence>
<evidence type="ECO:0000313" key="5">
    <source>
        <dbReference type="Proteomes" id="UP000886796"/>
    </source>
</evidence>
<feature type="domain" description="ABC-type uncharacterised transport system" evidence="2">
    <location>
        <begin position="182"/>
        <end position="294"/>
    </location>
</feature>
<dbReference type="InterPro" id="IPR019196">
    <property type="entry name" value="ABC_transp_unknown"/>
</dbReference>
<dbReference type="Pfam" id="PF09822">
    <property type="entry name" value="ABC_transp_aux"/>
    <property type="match status" value="1"/>
</dbReference>
<feature type="transmembrane region" description="Helical" evidence="1">
    <location>
        <begin position="21"/>
        <end position="43"/>
    </location>
</feature>
<reference evidence="4" key="2">
    <citation type="journal article" date="2021" name="PeerJ">
        <title>Extensive microbial diversity within the chicken gut microbiome revealed by metagenomics and culture.</title>
        <authorList>
            <person name="Gilroy R."/>
            <person name="Ravi A."/>
            <person name="Getino M."/>
            <person name="Pursley I."/>
            <person name="Horton D.L."/>
            <person name="Alikhan N.F."/>
            <person name="Baker D."/>
            <person name="Gharbi K."/>
            <person name="Hall N."/>
            <person name="Watson M."/>
            <person name="Adriaenssens E.M."/>
            <person name="Foster-Nyarko E."/>
            <person name="Jarju S."/>
            <person name="Secka A."/>
            <person name="Antonio M."/>
            <person name="Oren A."/>
            <person name="Chaudhuri R.R."/>
            <person name="La Ragione R."/>
            <person name="Hildebrand F."/>
            <person name="Pallen M.J."/>
        </authorList>
    </citation>
    <scope>NUCLEOTIDE SEQUENCE</scope>
    <source>
        <strain evidence="4">13361</strain>
    </source>
</reference>
<feature type="domain" description="DUF7088" evidence="3">
    <location>
        <begin position="55"/>
        <end position="140"/>
    </location>
</feature>
<accession>A0A9D1CNR9</accession>
<organism evidence="4 5">
    <name type="scientific">Candidatus Faecousia excrementigallinarum</name>
    <dbReference type="NCBI Taxonomy" id="2840806"/>
    <lineage>
        <taxon>Bacteria</taxon>
        <taxon>Bacillati</taxon>
        <taxon>Bacillota</taxon>
        <taxon>Clostridia</taxon>
        <taxon>Eubacteriales</taxon>
        <taxon>Oscillospiraceae</taxon>
        <taxon>Faecousia</taxon>
    </lineage>
</organism>
<dbReference type="EMBL" id="DVFK01000119">
    <property type="protein sequence ID" value="HIQ68659.1"/>
    <property type="molecule type" value="Genomic_DNA"/>
</dbReference>
<proteinExistence type="predicted"/>
<protein>
    <submittedName>
        <fullName evidence="4">GldG family protein</fullName>
    </submittedName>
</protein>
<name>A0A9D1CNR9_9FIRM</name>
<comment type="caution">
    <text evidence="4">The sequence shown here is derived from an EMBL/GenBank/DDBJ whole genome shotgun (WGS) entry which is preliminary data.</text>
</comment>
<feature type="transmembrane region" description="Helical" evidence="1">
    <location>
        <begin position="450"/>
        <end position="469"/>
    </location>
</feature>
<evidence type="ECO:0000259" key="3">
    <source>
        <dbReference type="Pfam" id="PF23357"/>
    </source>
</evidence>